<keyword evidence="3" id="KW-1185">Reference proteome</keyword>
<dbReference type="Proteomes" id="UP000070544">
    <property type="component" value="Unassembled WGS sequence"/>
</dbReference>
<evidence type="ECO:0000256" key="1">
    <source>
        <dbReference type="SAM" id="MobiDB-lite"/>
    </source>
</evidence>
<sequence length="135" mass="14882">MNLNPQWPPSHSIEDLESDVILVDSSEDEDHTPTPAPSPPVSHSQQTKPDAQRDPVASHIASTVVSTAGGSVLSAGGANLPDKELIELLAKTLKANCRTRLIPPYSPQKMPLRLLRLRQIPRLVRRPPFFQVDQR</sequence>
<evidence type="ECO:0000313" key="3">
    <source>
        <dbReference type="Proteomes" id="UP000070544"/>
    </source>
</evidence>
<protein>
    <submittedName>
        <fullName evidence="2">Uncharacterized protein</fullName>
    </submittedName>
</protein>
<accession>A0A139AP47</accession>
<gene>
    <name evidence="2" type="ORF">M427DRAFT_211863</name>
</gene>
<feature type="region of interest" description="Disordered" evidence="1">
    <location>
        <begin position="1"/>
        <end position="57"/>
    </location>
</feature>
<proteinExistence type="predicted"/>
<reference evidence="2 3" key="1">
    <citation type="journal article" date="2015" name="Genome Biol. Evol.">
        <title>Phylogenomic analyses indicate that early fungi evolved digesting cell walls of algal ancestors of land plants.</title>
        <authorList>
            <person name="Chang Y."/>
            <person name="Wang S."/>
            <person name="Sekimoto S."/>
            <person name="Aerts A.L."/>
            <person name="Choi C."/>
            <person name="Clum A."/>
            <person name="LaButti K.M."/>
            <person name="Lindquist E.A."/>
            <person name="Yee Ngan C."/>
            <person name="Ohm R.A."/>
            <person name="Salamov A.A."/>
            <person name="Grigoriev I.V."/>
            <person name="Spatafora J.W."/>
            <person name="Berbee M.L."/>
        </authorList>
    </citation>
    <scope>NUCLEOTIDE SEQUENCE [LARGE SCALE GENOMIC DNA]</scope>
    <source>
        <strain evidence="2 3">JEL478</strain>
    </source>
</reference>
<organism evidence="2 3">
    <name type="scientific">Gonapodya prolifera (strain JEL478)</name>
    <name type="common">Monoblepharis prolifera</name>
    <dbReference type="NCBI Taxonomy" id="1344416"/>
    <lineage>
        <taxon>Eukaryota</taxon>
        <taxon>Fungi</taxon>
        <taxon>Fungi incertae sedis</taxon>
        <taxon>Chytridiomycota</taxon>
        <taxon>Chytridiomycota incertae sedis</taxon>
        <taxon>Monoblepharidomycetes</taxon>
        <taxon>Monoblepharidales</taxon>
        <taxon>Gonapodyaceae</taxon>
        <taxon>Gonapodya</taxon>
    </lineage>
</organism>
<dbReference type="EMBL" id="KQ965742">
    <property type="protein sequence ID" value="KXS18502.1"/>
    <property type="molecule type" value="Genomic_DNA"/>
</dbReference>
<name>A0A139AP47_GONPJ</name>
<evidence type="ECO:0000313" key="2">
    <source>
        <dbReference type="EMBL" id="KXS18502.1"/>
    </source>
</evidence>
<dbReference type="AlphaFoldDB" id="A0A139AP47"/>